<proteinExistence type="predicted"/>
<comment type="caution">
    <text evidence="2">The sequence shown here is derived from an EMBL/GenBank/DDBJ whole genome shotgun (WGS) entry which is preliminary data.</text>
</comment>
<organism evidence="2 3">
    <name type="scientific">Chitinophaga flava</name>
    <dbReference type="NCBI Taxonomy" id="2259036"/>
    <lineage>
        <taxon>Bacteria</taxon>
        <taxon>Pseudomonadati</taxon>
        <taxon>Bacteroidota</taxon>
        <taxon>Chitinophagia</taxon>
        <taxon>Chitinophagales</taxon>
        <taxon>Chitinophagaceae</taxon>
        <taxon>Chitinophaga</taxon>
    </lineage>
</organism>
<dbReference type="InterPro" id="IPR046863">
    <property type="entry name" value="MbnP-like_dom"/>
</dbReference>
<evidence type="ECO:0000259" key="1">
    <source>
        <dbReference type="Pfam" id="PF20243"/>
    </source>
</evidence>
<accession>A0A365Y308</accession>
<reference evidence="2 3" key="1">
    <citation type="submission" date="2018-05" db="EMBL/GenBank/DDBJ databases">
        <title>Chitinophaga sp. K3CV102501T nov., isolated from isolated from a monsoon evergreen broad-leaved forest soil.</title>
        <authorList>
            <person name="Lv Y."/>
        </authorList>
    </citation>
    <scope>NUCLEOTIDE SEQUENCE [LARGE SCALE GENOMIC DNA]</scope>
    <source>
        <strain evidence="2 3">GDMCC 1.1325</strain>
    </source>
</reference>
<dbReference type="AlphaFoldDB" id="A0A365Y308"/>
<keyword evidence="3" id="KW-1185">Reference proteome</keyword>
<dbReference type="Pfam" id="PF20243">
    <property type="entry name" value="MbnP"/>
    <property type="match status" value="1"/>
</dbReference>
<dbReference type="EMBL" id="QFFJ01000001">
    <property type="protein sequence ID" value="RBL92973.1"/>
    <property type="molecule type" value="Genomic_DNA"/>
</dbReference>
<protein>
    <recommendedName>
        <fullName evidence="1">Copper-binding protein MbnP-like domain-containing protein</fullName>
    </recommendedName>
</protein>
<sequence>MKNSIILFALVTVFTSCSKDKTTPAADPNEKGTVVLEFDNRAGSDDLILDNQQYRNAAGESLTISKFNYFVSNFRFITASGQVYTVPQDSCYFIIREEDKTTAFHTLYNIPAGDYTQVKFMIGVDSARNTMDISKRQGSLDPAEGATGMYWSWNSGYIFVKLEGSSPVSSDPQKLFRYHIGLYGGGFNNGPRTINNTREVTLTIPNNGKAIVRRDRRAQIHFFADALKLLNGTTNVSIATNPDVMVSPFSEKIADNYTQMFNIDHVHNE</sequence>
<evidence type="ECO:0000313" key="2">
    <source>
        <dbReference type="EMBL" id="RBL92973.1"/>
    </source>
</evidence>
<dbReference type="RefSeq" id="WP_113615569.1">
    <property type="nucleotide sequence ID" value="NZ_QFFJ01000001.1"/>
</dbReference>
<dbReference type="OrthoDB" id="1422031at2"/>
<evidence type="ECO:0000313" key="3">
    <source>
        <dbReference type="Proteomes" id="UP000253410"/>
    </source>
</evidence>
<dbReference type="Proteomes" id="UP000253410">
    <property type="component" value="Unassembled WGS sequence"/>
</dbReference>
<gene>
    <name evidence="2" type="ORF">DF182_10475</name>
</gene>
<name>A0A365Y308_9BACT</name>
<dbReference type="PROSITE" id="PS51257">
    <property type="entry name" value="PROKAR_LIPOPROTEIN"/>
    <property type="match status" value="1"/>
</dbReference>
<feature type="domain" description="Copper-binding protein MbnP-like" evidence="1">
    <location>
        <begin position="32"/>
        <end position="245"/>
    </location>
</feature>